<comment type="caution">
    <text evidence="1">The sequence shown here is derived from an EMBL/GenBank/DDBJ whole genome shotgun (WGS) entry which is preliminary data.</text>
</comment>
<accession>A0ABT3L5R0</accession>
<evidence type="ECO:0000313" key="1">
    <source>
        <dbReference type="EMBL" id="MCW6036845.1"/>
    </source>
</evidence>
<evidence type="ECO:0000313" key="2">
    <source>
        <dbReference type="Proteomes" id="UP001526426"/>
    </source>
</evidence>
<dbReference type="Proteomes" id="UP001526426">
    <property type="component" value="Unassembled WGS sequence"/>
</dbReference>
<protein>
    <recommendedName>
        <fullName evidence="3">Restriction endonuclease</fullName>
    </recommendedName>
</protein>
<keyword evidence="2" id="KW-1185">Reference proteome</keyword>
<sequence length="63" mass="7103">MAFIIERHLPVDEIGAEQLAERILQSPPSQGYLTISNALQWRLQYSRVIQQAGQVEGILKIQG</sequence>
<dbReference type="EMBL" id="JAIHOM010000048">
    <property type="protein sequence ID" value="MCW6036845.1"/>
    <property type="molecule type" value="Genomic_DNA"/>
</dbReference>
<gene>
    <name evidence="1" type="ORF">K4A83_11310</name>
</gene>
<name>A0ABT3L5R0_9CYAN</name>
<evidence type="ECO:0008006" key="3">
    <source>
        <dbReference type="Google" id="ProtNLM"/>
    </source>
</evidence>
<organism evidence="1 2">
    <name type="scientific">Spirulina subsalsa FACHB-351</name>
    <dbReference type="NCBI Taxonomy" id="234711"/>
    <lineage>
        <taxon>Bacteria</taxon>
        <taxon>Bacillati</taxon>
        <taxon>Cyanobacteriota</taxon>
        <taxon>Cyanophyceae</taxon>
        <taxon>Spirulinales</taxon>
        <taxon>Spirulinaceae</taxon>
        <taxon>Spirulina</taxon>
    </lineage>
</organism>
<reference evidence="1 2" key="1">
    <citation type="submission" date="2021-08" db="EMBL/GenBank/DDBJ databases">
        <title>Draft genome sequence of Spirulina subsalsa with high tolerance to salinity and hype-accumulation of phycocyanin.</title>
        <authorList>
            <person name="Pei H."/>
            <person name="Jiang L."/>
        </authorList>
    </citation>
    <scope>NUCLEOTIDE SEQUENCE [LARGE SCALE GENOMIC DNA]</scope>
    <source>
        <strain evidence="1 2">FACHB-351</strain>
    </source>
</reference>
<proteinExistence type="predicted"/>